<keyword evidence="1" id="KW-1133">Transmembrane helix</keyword>
<protein>
    <submittedName>
        <fullName evidence="2">Uncharacterized protein</fullName>
    </submittedName>
</protein>
<gene>
    <name evidence="2" type="ORF">LCGC14_3049870</name>
</gene>
<feature type="transmembrane region" description="Helical" evidence="1">
    <location>
        <begin position="6"/>
        <end position="25"/>
    </location>
</feature>
<dbReference type="EMBL" id="LAZR01064249">
    <property type="protein sequence ID" value="KKK57897.1"/>
    <property type="molecule type" value="Genomic_DNA"/>
</dbReference>
<evidence type="ECO:0000256" key="1">
    <source>
        <dbReference type="SAM" id="Phobius"/>
    </source>
</evidence>
<name>A0A0F8WM25_9ZZZZ</name>
<comment type="caution">
    <text evidence="2">The sequence shown here is derived from an EMBL/GenBank/DDBJ whole genome shotgun (WGS) entry which is preliminary data.</text>
</comment>
<reference evidence="2" key="1">
    <citation type="journal article" date="2015" name="Nature">
        <title>Complex archaea that bridge the gap between prokaryotes and eukaryotes.</title>
        <authorList>
            <person name="Spang A."/>
            <person name="Saw J.H."/>
            <person name="Jorgensen S.L."/>
            <person name="Zaremba-Niedzwiedzka K."/>
            <person name="Martijn J."/>
            <person name="Lind A.E."/>
            <person name="van Eijk R."/>
            <person name="Schleper C."/>
            <person name="Guy L."/>
            <person name="Ettema T.J."/>
        </authorList>
    </citation>
    <scope>NUCLEOTIDE SEQUENCE</scope>
</reference>
<organism evidence="2">
    <name type="scientific">marine sediment metagenome</name>
    <dbReference type="NCBI Taxonomy" id="412755"/>
    <lineage>
        <taxon>unclassified sequences</taxon>
        <taxon>metagenomes</taxon>
        <taxon>ecological metagenomes</taxon>
    </lineage>
</organism>
<keyword evidence="1" id="KW-0472">Membrane</keyword>
<proteinExistence type="predicted"/>
<keyword evidence="1" id="KW-0812">Transmembrane</keyword>
<dbReference type="AlphaFoldDB" id="A0A0F8WM25"/>
<sequence>MGKLKIVSVWIGMSLIFLLVGPMVVSQVSTRDTAFAGSWLDGWLDKLKKPPGTTIQLQDIDFGITSPTGKFRWLDVADQAYSQDFQDSYDYTQADVEVTYRSKRGIFQGTLNAGSLKPNFAYQLKLVGYPDIDWGANERIGLAGRWWQEEWDGVGNVDWAALSAIFARAALAPGEPA</sequence>
<evidence type="ECO:0000313" key="2">
    <source>
        <dbReference type="EMBL" id="KKK57897.1"/>
    </source>
</evidence>
<accession>A0A0F8WM25</accession>